<dbReference type="AlphaFoldDB" id="A0A428UD08"/>
<dbReference type="Proteomes" id="UP000287144">
    <property type="component" value="Unassembled WGS sequence"/>
</dbReference>
<proteinExistence type="predicted"/>
<comment type="caution">
    <text evidence="2">The sequence shown here is derived from an EMBL/GenBank/DDBJ whole genome shotgun (WGS) entry which is preliminary data.</text>
</comment>
<reference evidence="2 3" key="1">
    <citation type="submission" date="2017-06" db="EMBL/GenBank/DDBJ databases">
        <title>Comparative genomic analysis of Ambrosia Fusariam Clade fungi.</title>
        <authorList>
            <person name="Stajich J.E."/>
            <person name="Carrillo J."/>
            <person name="Kijimoto T."/>
            <person name="Eskalen A."/>
            <person name="O'Donnell K."/>
            <person name="Kasson M."/>
        </authorList>
    </citation>
    <scope>NUCLEOTIDE SEQUENCE [LARGE SCALE GENOMIC DNA]</scope>
    <source>
        <strain evidence="2 3">NRRL62579</strain>
    </source>
</reference>
<dbReference type="STRING" id="1325735.A0A428UD08"/>
<dbReference type="Pfam" id="PF20150">
    <property type="entry name" value="2EXR"/>
    <property type="match status" value="1"/>
</dbReference>
<dbReference type="InterPro" id="IPR045518">
    <property type="entry name" value="2EXR"/>
</dbReference>
<evidence type="ECO:0000313" key="2">
    <source>
        <dbReference type="EMBL" id="RSM12168.1"/>
    </source>
</evidence>
<keyword evidence="3" id="KW-1185">Reference proteome</keyword>
<organism evidence="2 3">
    <name type="scientific">Fusarium oligoseptatum</name>
    <dbReference type="NCBI Taxonomy" id="2604345"/>
    <lineage>
        <taxon>Eukaryota</taxon>
        <taxon>Fungi</taxon>
        <taxon>Dikarya</taxon>
        <taxon>Ascomycota</taxon>
        <taxon>Pezizomycotina</taxon>
        <taxon>Sordariomycetes</taxon>
        <taxon>Hypocreomycetidae</taxon>
        <taxon>Hypocreales</taxon>
        <taxon>Nectriaceae</taxon>
        <taxon>Fusarium</taxon>
        <taxon>Fusarium solani species complex</taxon>
    </lineage>
</organism>
<evidence type="ECO:0000313" key="3">
    <source>
        <dbReference type="Proteomes" id="UP000287144"/>
    </source>
</evidence>
<dbReference type="EMBL" id="NKCK01000015">
    <property type="protein sequence ID" value="RSM12168.1"/>
    <property type="molecule type" value="Genomic_DNA"/>
</dbReference>
<name>A0A428UD08_9HYPO</name>
<accession>A0A428UD08</accession>
<gene>
    <name evidence="2" type="ORF">CEP52_002605</name>
</gene>
<sequence>MENADLGLQLLNPRLKAKDEFHLFPQFPLDIRCTIWEQELCHERLIFIDLVPLGGSLDYPWNPRVHGPFPDDYVVFLSQRPIISKLFHVNRESRSCASRFYRVKLPCAYRHGDRVEENVTLYFNPEVDILAISGFQYFVEFAHDIWVHDPRHVGLLNMAMDFQSSHLLDIEQRNYRKNWRMNRKKGHEKYQAQLREALSRLRQVWFTFMQRGSAELRRVRFRGTNDTIPRFKPLFYRPIMPAIPIFDRRPDPRPIQVELRQVFIGSIDPRRGIHHWLSLVAASGAQQDIEYRFMVTYGADREHISNRDDAVRYIQEEEKQWKERLRRPRNKICQPEWLSTAIDETCQDVNRIPQPVMGFWLFPIECLGPLPPLSEDPETHYEGPWIHHRVTTKGHRPGRYLTKVNMSDYWPELCLSYLP</sequence>
<protein>
    <recommendedName>
        <fullName evidence="1">2EXR domain-containing protein</fullName>
    </recommendedName>
</protein>
<feature type="domain" description="2EXR" evidence="1">
    <location>
        <begin position="21"/>
        <end position="130"/>
    </location>
</feature>
<dbReference type="PANTHER" id="PTHR35910">
    <property type="entry name" value="2EXR DOMAIN-CONTAINING PROTEIN"/>
    <property type="match status" value="1"/>
</dbReference>
<evidence type="ECO:0000259" key="1">
    <source>
        <dbReference type="Pfam" id="PF20150"/>
    </source>
</evidence>
<dbReference type="PANTHER" id="PTHR35910:SF6">
    <property type="entry name" value="2EXR DOMAIN-CONTAINING PROTEIN"/>
    <property type="match status" value="1"/>
</dbReference>